<dbReference type="PROSITE" id="PS50835">
    <property type="entry name" value="IG_LIKE"/>
    <property type="match status" value="1"/>
</dbReference>
<evidence type="ECO:0000313" key="6">
    <source>
        <dbReference type="Proteomes" id="UP001283361"/>
    </source>
</evidence>
<keyword evidence="2" id="KW-0812">Transmembrane</keyword>
<keyword evidence="3" id="KW-0732">Signal</keyword>
<name>A0AAE1E975_9GAST</name>
<feature type="signal peptide" evidence="3">
    <location>
        <begin position="1"/>
        <end position="22"/>
    </location>
</feature>
<dbReference type="Proteomes" id="UP001283361">
    <property type="component" value="Unassembled WGS sequence"/>
</dbReference>
<sequence>MEVPSFLRILLVAQHLTALGLSLRNNSGKCSVSLEVKFEPTRGKVQCHVTFAGGPGMAGITALIGKTKIEEVVEISVHRGGTLTKTVIQNLTALGWTSFEKLRRNGTLTFGVGVQRTCANEIEYACHCKADASPFNHITITEPLKALGLENILDVKLGTTTPLHSIWHKGIPENTFIAAQCVVTENIESRGTMHWIIHRDGGDEEVSTDDYRVFYVQKIETHRKKSARNLLSYLRGGCSKRQLLSTINFVVHKLDKVISLECVVKNALEYTSGKPKKVSTSHATPFITVLVPVKKWETILEIDPPNIRCESNAIPPPTYVWAWGGSPDREIYRSVGPGASSLNYEKLGLNVQFQRGDFFLCNVSNIVYRYSYKASLRYPRYSLRHGADLSTLTSLNQDTRSTIHRVLGFIPWGVFLAGFLMVVTITRNKQESRDDRDGAEHELENAQRAVTASESVQCQPLEARDLIWTSKDYD</sequence>
<accession>A0AAE1E975</accession>
<evidence type="ECO:0000256" key="1">
    <source>
        <dbReference type="SAM" id="MobiDB-lite"/>
    </source>
</evidence>
<reference evidence="5" key="1">
    <citation type="journal article" date="2023" name="G3 (Bethesda)">
        <title>A reference genome for the long-term kleptoplast-retaining sea slug Elysia crispata morphotype clarki.</title>
        <authorList>
            <person name="Eastman K.E."/>
            <person name="Pendleton A.L."/>
            <person name="Shaikh M.A."/>
            <person name="Suttiyut T."/>
            <person name="Ogas R."/>
            <person name="Tomko P."/>
            <person name="Gavelis G."/>
            <person name="Widhalm J.R."/>
            <person name="Wisecaver J.H."/>
        </authorList>
    </citation>
    <scope>NUCLEOTIDE SEQUENCE</scope>
    <source>
        <strain evidence="5">ECLA1</strain>
    </source>
</reference>
<feature type="chain" id="PRO_5042205831" description="Ig-like domain-containing protein" evidence="3">
    <location>
        <begin position="23"/>
        <end position="474"/>
    </location>
</feature>
<feature type="compositionally biased region" description="Basic and acidic residues" evidence="1">
    <location>
        <begin position="431"/>
        <end position="445"/>
    </location>
</feature>
<feature type="region of interest" description="Disordered" evidence="1">
    <location>
        <begin position="431"/>
        <end position="455"/>
    </location>
</feature>
<dbReference type="InterPro" id="IPR007110">
    <property type="entry name" value="Ig-like_dom"/>
</dbReference>
<evidence type="ECO:0000256" key="3">
    <source>
        <dbReference type="SAM" id="SignalP"/>
    </source>
</evidence>
<keyword evidence="6" id="KW-1185">Reference proteome</keyword>
<dbReference type="AlphaFoldDB" id="A0AAE1E975"/>
<keyword evidence="2" id="KW-0472">Membrane</keyword>
<evidence type="ECO:0000313" key="5">
    <source>
        <dbReference type="EMBL" id="KAK3798135.1"/>
    </source>
</evidence>
<gene>
    <name evidence="5" type="ORF">RRG08_057868</name>
</gene>
<keyword evidence="2" id="KW-1133">Transmembrane helix</keyword>
<evidence type="ECO:0000256" key="2">
    <source>
        <dbReference type="SAM" id="Phobius"/>
    </source>
</evidence>
<protein>
    <recommendedName>
        <fullName evidence="4">Ig-like domain-containing protein</fullName>
    </recommendedName>
</protein>
<feature type="transmembrane region" description="Helical" evidence="2">
    <location>
        <begin position="406"/>
        <end position="426"/>
    </location>
</feature>
<evidence type="ECO:0000259" key="4">
    <source>
        <dbReference type="PROSITE" id="PS50835"/>
    </source>
</evidence>
<proteinExistence type="predicted"/>
<comment type="caution">
    <text evidence="5">The sequence shown here is derived from an EMBL/GenBank/DDBJ whole genome shotgun (WGS) entry which is preliminary data.</text>
</comment>
<feature type="domain" description="Ig-like" evidence="4">
    <location>
        <begin position="285"/>
        <end position="377"/>
    </location>
</feature>
<dbReference type="EMBL" id="JAWDGP010000712">
    <property type="protein sequence ID" value="KAK3798135.1"/>
    <property type="molecule type" value="Genomic_DNA"/>
</dbReference>
<organism evidence="5 6">
    <name type="scientific">Elysia crispata</name>
    <name type="common">lettuce slug</name>
    <dbReference type="NCBI Taxonomy" id="231223"/>
    <lineage>
        <taxon>Eukaryota</taxon>
        <taxon>Metazoa</taxon>
        <taxon>Spiralia</taxon>
        <taxon>Lophotrochozoa</taxon>
        <taxon>Mollusca</taxon>
        <taxon>Gastropoda</taxon>
        <taxon>Heterobranchia</taxon>
        <taxon>Euthyneura</taxon>
        <taxon>Panpulmonata</taxon>
        <taxon>Sacoglossa</taxon>
        <taxon>Placobranchoidea</taxon>
        <taxon>Plakobranchidae</taxon>
        <taxon>Elysia</taxon>
    </lineage>
</organism>